<dbReference type="RefSeq" id="WP_344715930.1">
    <property type="nucleotide sequence ID" value="NZ_BAABCB010000030.1"/>
</dbReference>
<name>A0ABP8D207_9FLAO</name>
<dbReference type="Pfam" id="PF13174">
    <property type="entry name" value="TPR_6"/>
    <property type="match status" value="1"/>
</dbReference>
<keyword evidence="3" id="KW-1185">Reference proteome</keyword>
<keyword evidence="1" id="KW-0472">Membrane</keyword>
<dbReference type="Gene3D" id="1.25.40.10">
    <property type="entry name" value="Tetratricopeptide repeat domain"/>
    <property type="match status" value="1"/>
</dbReference>
<accession>A0ABP8D207</accession>
<proteinExistence type="predicted"/>
<evidence type="ECO:0000313" key="2">
    <source>
        <dbReference type="EMBL" id="GAA4246164.1"/>
    </source>
</evidence>
<dbReference type="SUPFAM" id="SSF48452">
    <property type="entry name" value="TPR-like"/>
    <property type="match status" value="1"/>
</dbReference>
<dbReference type="Proteomes" id="UP001501682">
    <property type="component" value="Unassembled WGS sequence"/>
</dbReference>
<dbReference type="InterPro" id="IPR019734">
    <property type="entry name" value="TPR_rpt"/>
</dbReference>
<comment type="caution">
    <text evidence="2">The sequence shown here is derived from an EMBL/GenBank/DDBJ whole genome shotgun (WGS) entry which is preliminary data.</text>
</comment>
<reference evidence="3" key="1">
    <citation type="journal article" date="2019" name="Int. J. Syst. Evol. Microbiol.">
        <title>The Global Catalogue of Microorganisms (GCM) 10K type strain sequencing project: providing services to taxonomists for standard genome sequencing and annotation.</title>
        <authorList>
            <consortium name="The Broad Institute Genomics Platform"/>
            <consortium name="The Broad Institute Genome Sequencing Center for Infectious Disease"/>
            <person name="Wu L."/>
            <person name="Ma J."/>
        </authorList>
    </citation>
    <scope>NUCLEOTIDE SEQUENCE [LARGE SCALE GENOMIC DNA]</scope>
    <source>
        <strain evidence="3">JCM 17633</strain>
    </source>
</reference>
<keyword evidence="1" id="KW-0812">Transmembrane</keyword>
<evidence type="ECO:0000256" key="1">
    <source>
        <dbReference type="SAM" id="Phobius"/>
    </source>
</evidence>
<dbReference type="InterPro" id="IPR011990">
    <property type="entry name" value="TPR-like_helical_dom_sf"/>
</dbReference>
<evidence type="ECO:0000313" key="3">
    <source>
        <dbReference type="Proteomes" id="UP001501682"/>
    </source>
</evidence>
<feature type="transmembrane region" description="Helical" evidence="1">
    <location>
        <begin position="81"/>
        <end position="98"/>
    </location>
</feature>
<organism evidence="2 3">
    <name type="scientific">Winogradskyella damuponensis</name>
    <dbReference type="NCBI Taxonomy" id="943939"/>
    <lineage>
        <taxon>Bacteria</taxon>
        <taxon>Pseudomonadati</taxon>
        <taxon>Bacteroidota</taxon>
        <taxon>Flavobacteriia</taxon>
        <taxon>Flavobacteriales</taxon>
        <taxon>Flavobacteriaceae</taxon>
        <taxon>Winogradskyella</taxon>
    </lineage>
</organism>
<keyword evidence="1" id="KW-1133">Transmembrane helix</keyword>
<gene>
    <name evidence="2" type="ORF">GCM10022292_31460</name>
</gene>
<dbReference type="EMBL" id="BAABCB010000030">
    <property type="protein sequence ID" value="GAA4246164.1"/>
    <property type="molecule type" value="Genomic_DNA"/>
</dbReference>
<evidence type="ECO:0008006" key="4">
    <source>
        <dbReference type="Google" id="ProtNLM"/>
    </source>
</evidence>
<sequence>MTNETLIEKYFSKRLTTDESLEFQKLYDTNPNFKQEVDFLKTVRTVTETEDDAQFKKQLESYESEYIPEEKSTTKTWLKPLIAAAGLILIMFSINFFMTSNSNEEKLFSTYFEPSKNVTSPIVRSADHETILNNAFIAYDEQNYKQAIALFESSYQTSKQSELLFYEGNSLLALGDTNLAIEKFKEHLKYSDILTHRSHWYLALSYLKIKQTDKAKHELNALLDSGETFKKAEATSLLKKLN</sequence>
<protein>
    <recommendedName>
        <fullName evidence="4">Tetratricopeptide repeat protein</fullName>
    </recommendedName>
</protein>